<evidence type="ECO:0008006" key="4">
    <source>
        <dbReference type="Google" id="ProtNLM"/>
    </source>
</evidence>
<dbReference type="OrthoDB" id="5518417at2"/>
<protein>
    <recommendedName>
        <fullName evidence="4">HNH endonuclease 5 domain-containing protein</fullName>
    </recommendedName>
</protein>
<proteinExistence type="predicted"/>
<evidence type="ECO:0000256" key="1">
    <source>
        <dbReference type="SAM" id="Phobius"/>
    </source>
</evidence>
<organism evidence="2 3">
    <name type="scientific">Vibrio nereis</name>
    <dbReference type="NCBI Taxonomy" id="693"/>
    <lineage>
        <taxon>Bacteria</taxon>
        <taxon>Pseudomonadati</taxon>
        <taxon>Pseudomonadota</taxon>
        <taxon>Gammaproteobacteria</taxon>
        <taxon>Vibrionales</taxon>
        <taxon>Vibrionaceae</taxon>
        <taxon>Vibrio</taxon>
    </lineage>
</organism>
<comment type="caution">
    <text evidence="2">The sequence shown here is derived from an EMBL/GenBank/DDBJ whole genome shotgun (WGS) entry which is preliminary data.</text>
</comment>
<accession>A0A0M0HIJ3</accession>
<dbReference type="PATRIC" id="fig|693.5.peg.3736"/>
<evidence type="ECO:0000313" key="3">
    <source>
        <dbReference type="Proteomes" id="UP000037515"/>
    </source>
</evidence>
<dbReference type="STRING" id="693.AKJ17_18375"/>
<dbReference type="Proteomes" id="UP000037515">
    <property type="component" value="Unassembled WGS sequence"/>
</dbReference>
<keyword evidence="1" id="KW-1133">Transmembrane helix</keyword>
<feature type="transmembrane region" description="Helical" evidence="1">
    <location>
        <begin position="188"/>
        <end position="208"/>
    </location>
</feature>
<keyword evidence="1" id="KW-0472">Membrane</keyword>
<keyword evidence="3" id="KW-1185">Reference proteome</keyword>
<dbReference type="RefSeq" id="WP_053397243.1">
    <property type="nucleotide sequence ID" value="NZ_LHPJ01000034.1"/>
</dbReference>
<dbReference type="AlphaFoldDB" id="A0A0M0HIJ3"/>
<evidence type="ECO:0000313" key="2">
    <source>
        <dbReference type="EMBL" id="KOO01846.1"/>
    </source>
</evidence>
<keyword evidence="1" id="KW-0812">Transmembrane</keyword>
<gene>
    <name evidence="2" type="ORF">AKJ17_18375</name>
</gene>
<name>A0A0M0HIJ3_VIBNE</name>
<dbReference type="EMBL" id="LHPJ01000034">
    <property type="protein sequence ID" value="KOO01846.1"/>
    <property type="molecule type" value="Genomic_DNA"/>
</dbReference>
<reference evidence="3" key="1">
    <citation type="submission" date="2015-08" db="EMBL/GenBank/DDBJ databases">
        <title>Vibrio galatheae sp. nov., a novel member of the Vibrionaceae family isolated from the Solomon Islands.</title>
        <authorList>
            <person name="Giubergia S."/>
            <person name="Machado H."/>
            <person name="Mateiu R.V."/>
            <person name="Gram L."/>
        </authorList>
    </citation>
    <scope>NUCLEOTIDE SEQUENCE [LARGE SCALE GENOMIC DNA]</scope>
    <source>
        <strain evidence="3">DSM 19584</strain>
    </source>
</reference>
<sequence length="257" mass="29073">MRSKCKLCRTPSELCNSHAIPDSLFKSIFSAGSGQAILLDGADGVPIKKTQDSWATKQLCKRCESKLNTYYEDYSQKVLRNKFGSERTESGVSFQNIDTQIIRSFVAAILWRVSISDHKNYAAITLSDKLNEKLRFTLNTSSEISKRTFSVRGFKLIDSTEGGFSRKNLRDCIISPFMRTYMDANHKSVQVVCFLFLGFFFEVFISGVPSGSEYHHEFIGYSKTSYVFPFLEITEIPELFELMVIAYGKNAEGLSAI</sequence>